<reference evidence="3" key="1">
    <citation type="journal article" date="2020" name="mSystems">
        <title>Genome- and Community-Level Interaction Insights into Carbon Utilization and Element Cycling Functions of Hydrothermarchaeota in Hydrothermal Sediment.</title>
        <authorList>
            <person name="Zhou Z."/>
            <person name="Liu Y."/>
            <person name="Xu W."/>
            <person name="Pan J."/>
            <person name="Luo Z.H."/>
            <person name="Li M."/>
        </authorList>
    </citation>
    <scope>NUCLEOTIDE SEQUENCE [LARGE SCALE GENOMIC DNA]</scope>
    <source>
        <strain evidence="3">HyVt-527</strain>
    </source>
</reference>
<dbReference type="Pfam" id="PF13386">
    <property type="entry name" value="DsbD_2"/>
    <property type="match status" value="1"/>
</dbReference>
<proteinExistence type="predicted"/>
<dbReference type="AlphaFoldDB" id="A0A7V5UEY4"/>
<protein>
    <recommendedName>
        <fullName evidence="2">Urease accessory protein UreH-like transmembrane domain-containing protein</fullName>
    </recommendedName>
</protein>
<dbReference type="PANTHER" id="PTHR36394">
    <property type="entry name" value="OS01G0277700 PROTEIN"/>
    <property type="match status" value="1"/>
</dbReference>
<feature type="transmembrane region" description="Helical" evidence="1">
    <location>
        <begin position="43"/>
        <end position="72"/>
    </location>
</feature>
<feature type="transmembrane region" description="Helical" evidence="1">
    <location>
        <begin position="84"/>
        <end position="101"/>
    </location>
</feature>
<keyword evidence="1" id="KW-0472">Membrane</keyword>
<keyword evidence="1" id="KW-0812">Transmembrane</keyword>
<dbReference type="InterPro" id="IPR039447">
    <property type="entry name" value="UreH-like_TM_dom"/>
</dbReference>
<dbReference type="Proteomes" id="UP000886124">
    <property type="component" value="Unassembled WGS sequence"/>
</dbReference>
<feature type="transmembrane region" description="Helical" evidence="1">
    <location>
        <begin position="145"/>
        <end position="167"/>
    </location>
</feature>
<keyword evidence="1" id="KW-1133">Transmembrane helix</keyword>
<feature type="non-terminal residue" evidence="3">
    <location>
        <position position="203"/>
    </location>
</feature>
<sequence>MELNILLISALSIGFLHTLVGPDHYLPFIVLSRARKWSLNRTIWITTLCGIGHVAGSVVLGFLGIALGLAVNSLVSVESVRGEIAAWFLIAFGLIYGLWGLRKAAKNSTHSHAHVHGDGVVHTHSHVHQHDHIHLHGKEKSMTPWILFIIFVLGPCEPLIPILMYPAARGDWWSVWVVSAMFGLVTIVTMVTMVALVSHGLMR</sequence>
<evidence type="ECO:0000313" key="3">
    <source>
        <dbReference type="EMBL" id="HHJ52724.1"/>
    </source>
</evidence>
<dbReference type="EMBL" id="DROD01000408">
    <property type="protein sequence ID" value="HHJ52724.1"/>
    <property type="molecule type" value="Genomic_DNA"/>
</dbReference>
<name>A0A7V5UEY4_CALAY</name>
<accession>A0A7V5UEY4</accession>
<feature type="domain" description="Urease accessory protein UreH-like transmembrane" evidence="2">
    <location>
        <begin position="44"/>
        <end position="198"/>
    </location>
</feature>
<evidence type="ECO:0000256" key="1">
    <source>
        <dbReference type="SAM" id="Phobius"/>
    </source>
</evidence>
<comment type="caution">
    <text evidence="3">The sequence shown here is derived from an EMBL/GenBank/DDBJ whole genome shotgun (WGS) entry which is preliminary data.</text>
</comment>
<dbReference type="PANTHER" id="PTHR36394:SF1">
    <property type="entry name" value="OS01G0277700 PROTEIN"/>
    <property type="match status" value="1"/>
</dbReference>
<organism evidence="3">
    <name type="scientific">Caldithrix abyssi</name>
    <dbReference type="NCBI Taxonomy" id="187145"/>
    <lineage>
        <taxon>Bacteria</taxon>
        <taxon>Pseudomonadati</taxon>
        <taxon>Calditrichota</taxon>
        <taxon>Calditrichia</taxon>
        <taxon>Calditrichales</taxon>
        <taxon>Calditrichaceae</taxon>
        <taxon>Caldithrix</taxon>
    </lineage>
</organism>
<evidence type="ECO:0000259" key="2">
    <source>
        <dbReference type="Pfam" id="PF13386"/>
    </source>
</evidence>
<feature type="transmembrane region" description="Helical" evidence="1">
    <location>
        <begin position="6"/>
        <end position="31"/>
    </location>
</feature>
<feature type="transmembrane region" description="Helical" evidence="1">
    <location>
        <begin position="173"/>
        <end position="197"/>
    </location>
</feature>
<gene>
    <name evidence="3" type="ORF">ENJ89_05975</name>
</gene>